<keyword evidence="9" id="KW-0594">Phospholipid biosynthesis</keyword>
<keyword evidence="7" id="KW-0443">Lipid metabolism</keyword>
<dbReference type="RefSeq" id="WP_158060977.1">
    <property type="nucleotide sequence ID" value="NZ_CP044427.1"/>
</dbReference>
<dbReference type="PIRSF" id="PIRSF000847">
    <property type="entry name" value="Phos_ph_gly_syn"/>
    <property type="match status" value="1"/>
</dbReference>
<dbReference type="AlphaFoldDB" id="A0A5J6V3W9"/>
<feature type="transmembrane region" description="Helical" evidence="12">
    <location>
        <begin position="92"/>
        <end position="117"/>
    </location>
</feature>
<keyword evidence="6 12" id="KW-1133">Transmembrane helix</keyword>
<evidence type="ECO:0000256" key="8">
    <source>
        <dbReference type="ARBA" id="ARBA00023136"/>
    </source>
</evidence>
<name>A0A5J6V3W9_9MICO</name>
<organism evidence="13 14">
    <name type="scientific">Ornithinimicrobium pratense</name>
    <dbReference type="NCBI Taxonomy" id="2593973"/>
    <lineage>
        <taxon>Bacteria</taxon>
        <taxon>Bacillati</taxon>
        <taxon>Actinomycetota</taxon>
        <taxon>Actinomycetes</taxon>
        <taxon>Micrococcales</taxon>
        <taxon>Ornithinimicrobiaceae</taxon>
        <taxon>Ornithinimicrobium</taxon>
    </lineage>
</organism>
<feature type="transmembrane region" description="Helical" evidence="12">
    <location>
        <begin position="30"/>
        <end position="47"/>
    </location>
</feature>
<dbReference type="PANTHER" id="PTHR14269">
    <property type="entry name" value="CDP-DIACYLGLYCEROL--GLYCEROL-3-PHOSPHATE 3-PHOSPHATIDYLTRANSFERASE-RELATED"/>
    <property type="match status" value="1"/>
</dbReference>
<proteinExistence type="inferred from homology"/>
<evidence type="ECO:0000256" key="3">
    <source>
        <dbReference type="ARBA" id="ARBA00022516"/>
    </source>
</evidence>
<keyword evidence="3" id="KW-0444">Lipid biosynthesis</keyword>
<sequence length="210" mass="23158">MGTGTGEEQAAGAQQRVLPVSDQVWTLPNLLSFVRLVLVPVFVWLLVERELGWAALLLVVAGFSDFADGKIARHYGLVSRLGQVLDPIADRLYIAATVLGLAAVGAIPWWLVAVLVARDAFILSMYPVVRRRRLPIPEVSFIGKAATFNLLGGFPLILLGQLDGWWTVLALATGWALAWWGTVLYWVAGLVYAWQVLDMVRQRRAQEVPV</sequence>
<evidence type="ECO:0000256" key="6">
    <source>
        <dbReference type="ARBA" id="ARBA00022989"/>
    </source>
</evidence>
<evidence type="ECO:0000256" key="11">
    <source>
        <dbReference type="RuleBase" id="RU003750"/>
    </source>
</evidence>
<dbReference type="InterPro" id="IPR048254">
    <property type="entry name" value="CDP_ALCOHOL_P_TRANSF_CS"/>
</dbReference>
<gene>
    <name evidence="13" type="ORF">FY030_07545</name>
</gene>
<dbReference type="PROSITE" id="PS00379">
    <property type="entry name" value="CDP_ALCOHOL_P_TRANSF"/>
    <property type="match status" value="1"/>
</dbReference>
<evidence type="ECO:0000256" key="9">
    <source>
        <dbReference type="ARBA" id="ARBA00023209"/>
    </source>
</evidence>
<keyword evidence="5 12" id="KW-0812">Transmembrane</keyword>
<keyword evidence="14" id="KW-1185">Reference proteome</keyword>
<evidence type="ECO:0000256" key="12">
    <source>
        <dbReference type="SAM" id="Phobius"/>
    </source>
</evidence>
<dbReference type="GO" id="GO:0016020">
    <property type="term" value="C:membrane"/>
    <property type="evidence" value="ECO:0007669"/>
    <property type="project" value="UniProtKB-SubCell"/>
</dbReference>
<accession>A0A5J6V3W9</accession>
<feature type="transmembrane region" description="Helical" evidence="12">
    <location>
        <begin position="138"/>
        <end position="159"/>
    </location>
</feature>
<evidence type="ECO:0000256" key="2">
    <source>
        <dbReference type="ARBA" id="ARBA00010441"/>
    </source>
</evidence>
<comment type="similarity">
    <text evidence="2 11">Belongs to the CDP-alcohol phosphatidyltransferase class-I family.</text>
</comment>
<dbReference type="GO" id="GO:0008444">
    <property type="term" value="F:CDP-diacylglycerol-glycerol-3-phosphate 3-phosphatidyltransferase activity"/>
    <property type="evidence" value="ECO:0007669"/>
    <property type="project" value="InterPro"/>
</dbReference>
<evidence type="ECO:0000256" key="10">
    <source>
        <dbReference type="ARBA" id="ARBA00023264"/>
    </source>
</evidence>
<reference evidence="13 14" key="1">
    <citation type="submission" date="2019-09" db="EMBL/GenBank/DDBJ databases">
        <title>Serinicoccus pratensis sp. nov., isolated from meadow soil.</title>
        <authorList>
            <person name="Zhang W."/>
        </authorList>
    </citation>
    <scope>NUCLEOTIDE SEQUENCE [LARGE SCALE GENOMIC DNA]</scope>
    <source>
        <strain evidence="13 14">W204</strain>
    </source>
</reference>
<dbReference type="Gene3D" id="1.20.120.1760">
    <property type="match status" value="1"/>
</dbReference>
<evidence type="ECO:0000313" key="14">
    <source>
        <dbReference type="Proteomes" id="UP000326546"/>
    </source>
</evidence>
<evidence type="ECO:0000256" key="5">
    <source>
        <dbReference type="ARBA" id="ARBA00022692"/>
    </source>
</evidence>
<dbReference type="InterPro" id="IPR004570">
    <property type="entry name" value="Phosphatidylglycerol_P_synth"/>
</dbReference>
<keyword evidence="4 11" id="KW-0808">Transferase</keyword>
<feature type="transmembrane region" description="Helical" evidence="12">
    <location>
        <begin position="54"/>
        <end position="72"/>
    </location>
</feature>
<dbReference type="Pfam" id="PF01066">
    <property type="entry name" value="CDP-OH_P_transf"/>
    <property type="match status" value="1"/>
</dbReference>
<dbReference type="KEGG" id="serw:FY030_07545"/>
<comment type="subcellular location">
    <subcellularLocation>
        <location evidence="1">Membrane</location>
        <topology evidence="1">Multi-pass membrane protein</topology>
    </subcellularLocation>
</comment>
<dbReference type="EMBL" id="CP044427">
    <property type="protein sequence ID" value="QFG68589.1"/>
    <property type="molecule type" value="Genomic_DNA"/>
</dbReference>
<feature type="transmembrane region" description="Helical" evidence="12">
    <location>
        <begin position="165"/>
        <end position="194"/>
    </location>
</feature>
<dbReference type="OrthoDB" id="9796672at2"/>
<evidence type="ECO:0000256" key="4">
    <source>
        <dbReference type="ARBA" id="ARBA00022679"/>
    </source>
</evidence>
<dbReference type="Proteomes" id="UP000326546">
    <property type="component" value="Chromosome"/>
</dbReference>
<keyword evidence="8 12" id="KW-0472">Membrane</keyword>
<keyword evidence="10" id="KW-1208">Phospholipid metabolism</keyword>
<dbReference type="InterPro" id="IPR043130">
    <property type="entry name" value="CDP-OH_PTrfase_TM_dom"/>
</dbReference>
<dbReference type="InterPro" id="IPR050324">
    <property type="entry name" value="CDP-alcohol_PTase-I"/>
</dbReference>
<dbReference type="InterPro" id="IPR000462">
    <property type="entry name" value="CDP-OH_P_trans"/>
</dbReference>
<evidence type="ECO:0000256" key="1">
    <source>
        <dbReference type="ARBA" id="ARBA00004141"/>
    </source>
</evidence>
<dbReference type="UniPathway" id="UPA00085"/>
<evidence type="ECO:0000256" key="7">
    <source>
        <dbReference type="ARBA" id="ARBA00023098"/>
    </source>
</evidence>
<protein>
    <submittedName>
        <fullName evidence="13">CDP-alcohol phosphatidyltransferase family protein</fullName>
    </submittedName>
</protein>
<dbReference type="PANTHER" id="PTHR14269:SF62">
    <property type="entry name" value="CDP-DIACYLGLYCEROL--GLYCEROL-3-PHOSPHATE 3-PHOSPHATIDYLTRANSFERASE 1, CHLOROPLASTIC"/>
    <property type="match status" value="1"/>
</dbReference>
<evidence type="ECO:0000313" key="13">
    <source>
        <dbReference type="EMBL" id="QFG68589.1"/>
    </source>
</evidence>
<dbReference type="GO" id="GO:0046474">
    <property type="term" value="P:glycerophospholipid biosynthetic process"/>
    <property type="evidence" value="ECO:0007669"/>
    <property type="project" value="TreeGrafter"/>
</dbReference>